<dbReference type="Gene3D" id="3.30.565.10">
    <property type="entry name" value="Histidine kinase-like ATPase, C-terminal domain"/>
    <property type="match status" value="1"/>
</dbReference>
<proteinExistence type="predicted"/>
<dbReference type="AlphaFoldDB" id="A0A177HQA8"/>
<protein>
    <recommendedName>
        <fullName evidence="4">Histidine kinase/HSP90-like ATPase domain-containing protein</fullName>
    </recommendedName>
</protein>
<evidence type="ECO:0000256" key="1">
    <source>
        <dbReference type="SAM" id="MobiDB-lite"/>
    </source>
</evidence>
<dbReference type="Proteomes" id="UP000077381">
    <property type="component" value="Unassembled WGS sequence"/>
</dbReference>
<keyword evidence="3" id="KW-1185">Reference proteome</keyword>
<dbReference type="STRING" id="1716141.STSP_39630"/>
<sequence>MSFAGEEPTMNVPVNSSYYMVEVEARRERVPQVRRIVAAHLRYWRLENHIGPMCRGVDELMLNVLEHTGDDKRCVVELWWNGKNLIAAVADYDRRMPRLLGPTRGGLARIAAMSDGWGACGTPDGKLVWFSRRVKALDREPLAWSKPAPFLQEAKRAPESPSLVPAGPPLTSLDDVEEPDRELVEAVPAAARLARQRA</sequence>
<evidence type="ECO:0000313" key="3">
    <source>
        <dbReference type="Proteomes" id="UP000077381"/>
    </source>
</evidence>
<feature type="region of interest" description="Disordered" evidence="1">
    <location>
        <begin position="150"/>
        <end position="179"/>
    </location>
</feature>
<gene>
    <name evidence="2" type="ORF">STSP_39630</name>
</gene>
<dbReference type="PANTHER" id="PTHR35526:SF3">
    <property type="entry name" value="ANTI-SIGMA-F FACTOR RSBW"/>
    <property type="match status" value="1"/>
</dbReference>
<dbReference type="PATRIC" id="fig|1716141.3.peg.4169"/>
<reference evidence="2 3" key="1">
    <citation type="submission" date="2015-12" db="EMBL/GenBank/DDBJ databases">
        <title>Genome sequence of Streptomyces sp. G25.</title>
        <authorList>
            <person name="Poehlein A."/>
            <person name="Roettig A."/>
            <person name="Hiessl S."/>
            <person name="Hauschild P."/>
            <person name="Schauer J."/>
            <person name="Madkour M.H."/>
            <person name="Al-Ansari A.M."/>
            <person name="Almakishah N.H."/>
            <person name="Steinbuechel A."/>
            <person name="Daniel R."/>
        </authorList>
    </citation>
    <scope>NUCLEOTIDE SEQUENCE [LARGE SCALE GENOMIC DNA]</scope>
    <source>
        <strain evidence="3">G25(2015)</strain>
    </source>
</reference>
<accession>A0A177HQA8</accession>
<comment type="caution">
    <text evidence="2">The sequence shown here is derived from an EMBL/GenBank/DDBJ whole genome shotgun (WGS) entry which is preliminary data.</text>
</comment>
<organism evidence="2 3">
    <name type="scientific">Streptomyces jeddahensis</name>
    <dbReference type="NCBI Taxonomy" id="1716141"/>
    <lineage>
        <taxon>Bacteria</taxon>
        <taxon>Bacillati</taxon>
        <taxon>Actinomycetota</taxon>
        <taxon>Actinomycetes</taxon>
        <taxon>Kitasatosporales</taxon>
        <taxon>Streptomycetaceae</taxon>
        <taxon>Streptomyces</taxon>
    </lineage>
</organism>
<evidence type="ECO:0008006" key="4">
    <source>
        <dbReference type="Google" id="ProtNLM"/>
    </source>
</evidence>
<dbReference type="CDD" id="cd16936">
    <property type="entry name" value="HATPase_RsbW-like"/>
    <property type="match status" value="1"/>
</dbReference>
<dbReference type="EMBL" id="LOHS01000088">
    <property type="protein sequence ID" value="OAH12617.1"/>
    <property type="molecule type" value="Genomic_DNA"/>
</dbReference>
<dbReference type="InterPro" id="IPR036890">
    <property type="entry name" value="HATPase_C_sf"/>
</dbReference>
<name>A0A177HQA8_9ACTN</name>
<dbReference type="PANTHER" id="PTHR35526">
    <property type="entry name" value="ANTI-SIGMA-F FACTOR RSBW-RELATED"/>
    <property type="match status" value="1"/>
</dbReference>
<dbReference type="InterPro" id="IPR050267">
    <property type="entry name" value="Anti-sigma-factor_SerPK"/>
</dbReference>
<evidence type="ECO:0000313" key="2">
    <source>
        <dbReference type="EMBL" id="OAH12617.1"/>
    </source>
</evidence>